<evidence type="ECO:0000256" key="2">
    <source>
        <dbReference type="ARBA" id="ARBA00023125"/>
    </source>
</evidence>
<organism evidence="6 7">
    <name type="scientific">Streptomyces griseorubiginosus</name>
    <dbReference type="NCBI Taxonomy" id="67304"/>
    <lineage>
        <taxon>Bacteria</taxon>
        <taxon>Bacillati</taxon>
        <taxon>Actinomycetota</taxon>
        <taxon>Actinomycetes</taxon>
        <taxon>Kitasatosporales</taxon>
        <taxon>Streptomycetaceae</taxon>
        <taxon>Streptomyces</taxon>
    </lineage>
</organism>
<dbReference type="SUPFAM" id="SSF46689">
    <property type="entry name" value="Homeodomain-like"/>
    <property type="match status" value="1"/>
</dbReference>
<evidence type="ECO:0000256" key="3">
    <source>
        <dbReference type="ARBA" id="ARBA00023163"/>
    </source>
</evidence>
<keyword evidence="2 4" id="KW-0238">DNA-binding</keyword>
<protein>
    <submittedName>
        <fullName evidence="6">TetR family transcriptional regulator</fullName>
    </submittedName>
</protein>
<reference evidence="6 7" key="1">
    <citation type="submission" date="2015-10" db="EMBL/GenBank/DDBJ databases">
        <title>Draft genome sequence of Streptomyces griseorubiginosus DSM 40469, type strain for the species Streptomyces griseorubiginosus.</title>
        <authorList>
            <person name="Ruckert C."/>
            <person name="Winkler A."/>
            <person name="Kalinowski J."/>
            <person name="Kampfer P."/>
            <person name="Glaeser S."/>
        </authorList>
    </citation>
    <scope>NUCLEOTIDE SEQUENCE [LARGE SCALE GENOMIC DNA]</scope>
    <source>
        <strain evidence="6 7">DSM 40469</strain>
    </source>
</reference>
<feature type="domain" description="HTH tetR-type" evidence="5">
    <location>
        <begin position="20"/>
        <end position="80"/>
    </location>
</feature>
<evidence type="ECO:0000313" key="7">
    <source>
        <dbReference type="Proteomes" id="UP000054375"/>
    </source>
</evidence>
<keyword evidence="3" id="KW-0804">Transcription</keyword>
<feature type="DNA-binding region" description="H-T-H motif" evidence="4">
    <location>
        <begin position="43"/>
        <end position="62"/>
    </location>
</feature>
<dbReference type="InterPro" id="IPR036271">
    <property type="entry name" value="Tet_transcr_reg_TetR-rel_C_sf"/>
</dbReference>
<proteinExistence type="predicted"/>
<comment type="caution">
    <text evidence="6">The sequence shown here is derived from an EMBL/GenBank/DDBJ whole genome shotgun (WGS) entry which is preliminary data.</text>
</comment>
<dbReference type="InterPro" id="IPR004111">
    <property type="entry name" value="Repressor_TetR_C"/>
</dbReference>
<dbReference type="Gene3D" id="1.10.10.60">
    <property type="entry name" value="Homeodomain-like"/>
    <property type="match status" value="1"/>
</dbReference>
<keyword evidence="1" id="KW-0805">Transcription regulation</keyword>
<dbReference type="SUPFAM" id="SSF48498">
    <property type="entry name" value="Tetracyclin repressor-like, C-terminal domain"/>
    <property type="match status" value="1"/>
</dbReference>
<accession>A0A124HYH4</accession>
<dbReference type="PROSITE" id="PS50977">
    <property type="entry name" value="HTH_TETR_2"/>
    <property type="match status" value="1"/>
</dbReference>
<dbReference type="Gene3D" id="1.10.357.10">
    <property type="entry name" value="Tetracycline Repressor, domain 2"/>
    <property type="match status" value="1"/>
</dbReference>
<dbReference type="RefSeq" id="WP_062029696.1">
    <property type="nucleotide sequence ID" value="NZ_JBPJFL010000001.1"/>
</dbReference>
<dbReference type="Pfam" id="PF00440">
    <property type="entry name" value="TetR_N"/>
    <property type="match status" value="1"/>
</dbReference>
<dbReference type="PANTHER" id="PTHR30055">
    <property type="entry name" value="HTH-TYPE TRANSCRIPTIONAL REGULATOR RUTR"/>
    <property type="match status" value="1"/>
</dbReference>
<gene>
    <name evidence="6" type="ORF">AQJ54_12745</name>
</gene>
<dbReference type="EMBL" id="LMWV01000007">
    <property type="protein sequence ID" value="KUN67904.1"/>
    <property type="molecule type" value="Genomic_DNA"/>
</dbReference>
<evidence type="ECO:0000256" key="4">
    <source>
        <dbReference type="PROSITE-ProRule" id="PRU00335"/>
    </source>
</evidence>
<dbReference type="GO" id="GO:0003700">
    <property type="term" value="F:DNA-binding transcription factor activity"/>
    <property type="evidence" value="ECO:0007669"/>
    <property type="project" value="TreeGrafter"/>
</dbReference>
<dbReference type="PANTHER" id="PTHR30055:SF151">
    <property type="entry name" value="TRANSCRIPTIONAL REGULATORY PROTEIN"/>
    <property type="match status" value="1"/>
</dbReference>
<dbReference type="Pfam" id="PF02909">
    <property type="entry name" value="TetR_C_1"/>
    <property type="match status" value="1"/>
</dbReference>
<evidence type="ECO:0000256" key="1">
    <source>
        <dbReference type="ARBA" id="ARBA00023015"/>
    </source>
</evidence>
<dbReference type="InterPro" id="IPR001647">
    <property type="entry name" value="HTH_TetR"/>
</dbReference>
<sequence length="241" mass="26044">MTTRVPPERRRRRPTRSGVLLSEELIVQTALRLIGEHGPEALSVRRLGAALGCDPTALYRYFHDTDDLVLAIADRIIGDAMEGFAPGDDWVASLRQMALRVRAGYLAHPRAAALAAHRVTRRRNEIRAVDMGIGLLLTAGFEPSAAARLYLAFIDTVLSHAAAEAAFKALPRPQREADQRAWRNVYQDLDPSTYPALTAVRQELPGMADGSFEEAVELLLEALAARASRNGAAGGVGAVGG</sequence>
<dbReference type="AlphaFoldDB" id="A0A117P031"/>
<keyword evidence="7" id="KW-1185">Reference proteome</keyword>
<evidence type="ECO:0000313" key="6">
    <source>
        <dbReference type="EMBL" id="KUN67904.1"/>
    </source>
</evidence>
<dbReference type="Proteomes" id="UP000054375">
    <property type="component" value="Unassembled WGS sequence"/>
</dbReference>
<accession>A0A117P031</accession>
<dbReference type="GO" id="GO:0000976">
    <property type="term" value="F:transcription cis-regulatory region binding"/>
    <property type="evidence" value="ECO:0007669"/>
    <property type="project" value="TreeGrafter"/>
</dbReference>
<evidence type="ECO:0000259" key="5">
    <source>
        <dbReference type="PROSITE" id="PS50977"/>
    </source>
</evidence>
<dbReference type="InterPro" id="IPR009057">
    <property type="entry name" value="Homeodomain-like_sf"/>
</dbReference>
<dbReference type="GO" id="GO:0045892">
    <property type="term" value="P:negative regulation of DNA-templated transcription"/>
    <property type="evidence" value="ECO:0007669"/>
    <property type="project" value="InterPro"/>
</dbReference>
<name>A0A117P031_9ACTN</name>
<dbReference type="InterPro" id="IPR050109">
    <property type="entry name" value="HTH-type_TetR-like_transc_reg"/>
</dbReference>